<organism evidence="2 3">
    <name type="scientific">Candidatus Lokiarchaeum ossiferum</name>
    <dbReference type="NCBI Taxonomy" id="2951803"/>
    <lineage>
        <taxon>Archaea</taxon>
        <taxon>Promethearchaeati</taxon>
        <taxon>Promethearchaeota</taxon>
        <taxon>Promethearchaeia</taxon>
        <taxon>Promethearchaeales</taxon>
        <taxon>Promethearchaeaceae</taxon>
        <taxon>Candidatus Lokiarchaeum</taxon>
    </lineage>
</organism>
<comment type="similarity">
    <text evidence="1">Belongs to the UPF0047 family.</text>
</comment>
<dbReference type="Gene3D" id="2.60.120.460">
    <property type="entry name" value="YjbQ-like"/>
    <property type="match status" value="1"/>
</dbReference>
<proteinExistence type="inferred from homology"/>
<dbReference type="PIRSF" id="PIRSF004681">
    <property type="entry name" value="UCP004681"/>
    <property type="match status" value="1"/>
</dbReference>
<keyword evidence="3" id="KW-1185">Reference proteome</keyword>
<evidence type="ECO:0000256" key="1">
    <source>
        <dbReference type="ARBA" id="ARBA00005534"/>
    </source>
</evidence>
<gene>
    <name evidence="2" type="ORF">NEF87_000374</name>
</gene>
<name>A0ABY6HND9_9ARCH</name>
<dbReference type="PANTHER" id="PTHR30615:SF8">
    <property type="entry name" value="UPF0047 PROTEIN C4A8.02C"/>
    <property type="match status" value="1"/>
</dbReference>
<protein>
    <recommendedName>
        <fullName evidence="4">YjbQ family protein</fullName>
    </recommendedName>
</protein>
<evidence type="ECO:0008006" key="4">
    <source>
        <dbReference type="Google" id="ProtNLM"/>
    </source>
</evidence>
<dbReference type="InterPro" id="IPR001602">
    <property type="entry name" value="UPF0047_YjbQ-like"/>
</dbReference>
<dbReference type="Pfam" id="PF01894">
    <property type="entry name" value="YjbQ"/>
    <property type="match status" value="1"/>
</dbReference>
<dbReference type="SUPFAM" id="SSF111038">
    <property type="entry name" value="YjbQ-like"/>
    <property type="match status" value="1"/>
</dbReference>
<dbReference type="InterPro" id="IPR035917">
    <property type="entry name" value="YjbQ-like_sf"/>
</dbReference>
<accession>A0ABY6HND9</accession>
<dbReference type="NCBIfam" id="TIGR00149">
    <property type="entry name" value="TIGR00149_YjbQ"/>
    <property type="match status" value="1"/>
</dbReference>
<reference evidence="2" key="1">
    <citation type="submission" date="2022-09" db="EMBL/GenBank/DDBJ databases">
        <title>Actin cytoskeleton and complex cell architecture in an #Asgard archaeon.</title>
        <authorList>
            <person name="Ponce Toledo R.I."/>
            <person name="Schleper C."/>
            <person name="Rodrigues Oliveira T."/>
            <person name="Wollweber F."/>
            <person name="Xu J."/>
            <person name="Rittmann S."/>
            <person name="Klingl A."/>
            <person name="Pilhofer M."/>
        </authorList>
    </citation>
    <scope>NUCLEOTIDE SEQUENCE</scope>
    <source>
        <strain evidence="2">B-35</strain>
    </source>
</reference>
<dbReference type="Proteomes" id="UP001208689">
    <property type="component" value="Chromosome"/>
</dbReference>
<dbReference type="PANTHER" id="PTHR30615">
    <property type="entry name" value="UNCHARACTERIZED PROTEIN YJBQ-RELATED"/>
    <property type="match status" value="1"/>
</dbReference>
<evidence type="ECO:0000313" key="2">
    <source>
        <dbReference type="EMBL" id="UYP44089.1"/>
    </source>
</evidence>
<evidence type="ECO:0000313" key="3">
    <source>
        <dbReference type="Proteomes" id="UP001208689"/>
    </source>
</evidence>
<sequence length="139" mass="15675">MPFSNYNFSIITTKHEMMVDITNEIEKIIAKENEQTSLNGICHISIPHTTAGVTINENADKDVKSDFMSILTDLIPQKQTFLHVEGNSDAHVKASLMGFHQQIIILNGKLQLGLWQGVMFCEFDGPRTRNIQVSIWTEA</sequence>
<dbReference type="EMBL" id="CP104013">
    <property type="protein sequence ID" value="UYP44089.1"/>
    <property type="molecule type" value="Genomic_DNA"/>
</dbReference>